<dbReference type="InterPro" id="IPR036523">
    <property type="entry name" value="SurE-like_sf"/>
</dbReference>
<dbReference type="GO" id="GO:0008253">
    <property type="term" value="F:5'-nucleotidase activity"/>
    <property type="evidence" value="ECO:0007669"/>
    <property type="project" value="UniProtKB-EC"/>
</dbReference>
<keyword evidence="5" id="KW-0378">Hydrolase</keyword>
<dbReference type="PANTHER" id="PTHR30457:SF0">
    <property type="entry name" value="PHOSPHATASE, PUTATIVE (AFU_ORTHOLOGUE AFUA_4G01070)-RELATED"/>
    <property type="match status" value="1"/>
</dbReference>
<evidence type="ECO:0000256" key="2">
    <source>
        <dbReference type="ARBA" id="ARBA00011062"/>
    </source>
</evidence>
<keyword evidence="4" id="KW-0479">Metal-binding</keyword>
<dbReference type="Pfam" id="PF01975">
    <property type="entry name" value="SurE"/>
    <property type="match status" value="1"/>
</dbReference>
<organism evidence="7 8">
    <name type="scientific">Cyanobacterium aponinum 0216</name>
    <dbReference type="NCBI Taxonomy" id="2676140"/>
    <lineage>
        <taxon>Bacteria</taxon>
        <taxon>Bacillati</taxon>
        <taxon>Cyanobacteriota</taxon>
        <taxon>Cyanophyceae</taxon>
        <taxon>Oscillatoriophycideae</taxon>
        <taxon>Chroococcales</taxon>
        <taxon>Geminocystaceae</taxon>
        <taxon>Cyanobacterium</taxon>
    </lineage>
</organism>
<comment type="catalytic activity">
    <reaction evidence="1">
        <text>a ribonucleoside 5'-phosphate + H2O = a ribonucleoside + phosphate</text>
        <dbReference type="Rhea" id="RHEA:12484"/>
        <dbReference type="ChEBI" id="CHEBI:15377"/>
        <dbReference type="ChEBI" id="CHEBI:18254"/>
        <dbReference type="ChEBI" id="CHEBI:43474"/>
        <dbReference type="ChEBI" id="CHEBI:58043"/>
        <dbReference type="EC" id="3.1.3.5"/>
    </reaction>
</comment>
<evidence type="ECO:0000259" key="6">
    <source>
        <dbReference type="Pfam" id="PF01975"/>
    </source>
</evidence>
<proteinExistence type="inferred from homology"/>
<evidence type="ECO:0000256" key="1">
    <source>
        <dbReference type="ARBA" id="ARBA00000815"/>
    </source>
</evidence>
<evidence type="ECO:0000256" key="5">
    <source>
        <dbReference type="ARBA" id="ARBA00022801"/>
    </source>
</evidence>
<dbReference type="InterPro" id="IPR002828">
    <property type="entry name" value="SurE-like_Pase/nucleotidase"/>
</dbReference>
<name>A0A844GYJ0_9CHRO</name>
<evidence type="ECO:0000256" key="4">
    <source>
        <dbReference type="ARBA" id="ARBA00022723"/>
    </source>
</evidence>
<dbReference type="NCBIfam" id="TIGR00087">
    <property type="entry name" value="surE"/>
    <property type="match status" value="1"/>
</dbReference>
<evidence type="ECO:0000313" key="7">
    <source>
        <dbReference type="EMBL" id="MTF40081.1"/>
    </source>
</evidence>
<dbReference type="SUPFAM" id="SSF64167">
    <property type="entry name" value="SurE-like"/>
    <property type="match status" value="1"/>
</dbReference>
<reference evidence="7 8" key="1">
    <citation type="submission" date="2019-11" db="EMBL/GenBank/DDBJ databases">
        <title>Isolation of a new High Light Tolerant Cyanobacteria.</title>
        <authorList>
            <person name="Dobson Z."/>
            <person name="Vaughn N."/>
            <person name="Vaughn M."/>
            <person name="Fromme P."/>
            <person name="Mazor Y."/>
        </authorList>
    </citation>
    <scope>NUCLEOTIDE SEQUENCE [LARGE SCALE GENOMIC DNA]</scope>
    <source>
        <strain evidence="7 8">0216</strain>
    </source>
</reference>
<dbReference type="PANTHER" id="PTHR30457">
    <property type="entry name" value="5'-NUCLEOTIDASE SURE"/>
    <property type="match status" value="1"/>
</dbReference>
<dbReference type="EC" id="3.1.3.5" evidence="3"/>
<comment type="caution">
    <text evidence="7">The sequence shown here is derived from an EMBL/GenBank/DDBJ whole genome shotgun (WGS) entry which is preliminary data.</text>
</comment>
<sequence length="230" mass="25046">MFIITNDDGINAEGIKALKEIITEDKVIIAPDRALSGCGHQVTTKEGITVTETKSQEYAISGTPADCVRLGISKIFPPATWVLSGINAGGNLGSDIHISGTVAAVREAAIHGLGAIAISHVIKYPQPINWDIAKKLSKKVLKKLLNKDLPKGCFWNVNLPPLDYVSNPDIVFCNPSIDPLPLNFKQEGNQYFYRGEYWQRKRTIDTDVDVCFSGNIAVSLISINGNSTHN</sequence>
<gene>
    <name evidence="7" type="primary">surE</name>
    <name evidence="7" type="ORF">GGC33_14250</name>
</gene>
<comment type="similarity">
    <text evidence="2">Belongs to the SurE nucleotidase family.</text>
</comment>
<feature type="domain" description="Survival protein SurE-like phosphatase/nucleotidase" evidence="6">
    <location>
        <begin position="3"/>
        <end position="163"/>
    </location>
</feature>
<dbReference type="InterPro" id="IPR030048">
    <property type="entry name" value="SurE"/>
</dbReference>
<dbReference type="EMBL" id="WMIA01000021">
    <property type="protein sequence ID" value="MTF40081.1"/>
    <property type="molecule type" value="Genomic_DNA"/>
</dbReference>
<accession>A0A844GYJ0</accession>
<protein>
    <recommendedName>
        <fullName evidence="3">5'-nucleotidase</fullName>
        <ecNumber evidence="3">3.1.3.5</ecNumber>
    </recommendedName>
</protein>
<dbReference type="RefSeq" id="WP_155084398.1">
    <property type="nucleotide sequence ID" value="NZ_WMIA01000021.1"/>
</dbReference>
<dbReference type="GO" id="GO:0046872">
    <property type="term" value="F:metal ion binding"/>
    <property type="evidence" value="ECO:0007669"/>
    <property type="project" value="UniProtKB-KW"/>
</dbReference>
<dbReference type="NCBIfam" id="NF001493">
    <property type="entry name" value="PRK00346.2-3"/>
    <property type="match status" value="1"/>
</dbReference>
<evidence type="ECO:0000256" key="3">
    <source>
        <dbReference type="ARBA" id="ARBA00012643"/>
    </source>
</evidence>
<dbReference type="AlphaFoldDB" id="A0A844GYJ0"/>
<evidence type="ECO:0000313" key="8">
    <source>
        <dbReference type="Proteomes" id="UP000437131"/>
    </source>
</evidence>
<dbReference type="Gene3D" id="3.40.1210.10">
    <property type="entry name" value="Survival protein SurE-like phosphatase/nucleotidase"/>
    <property type="match status" value="1"/>
</dbReference>
<dbReference type="Proteomes" id="UP000437131">
    <property type="component" value="Unassembled WGS sequence"/>
</dbReference>